<protein>
    <recommendedName>
        <fullName evidence="6">Pleckstrin domain-containing protein</fullName>
    </recommendedName>
</protein>
<evidence type="ECO:0008006" key="6">
    <source>
        <dbReference type="Google" id="ProtNLM"/>
    </source>
</evidence>
<evidence type="ECO:0000256" key="1">
    <source>
        <dbReference type="SAM" id="MobiDB-lite"/>
    </source>
</evidence>
<feature type="compositionally biased region" description="Low complexity" evidence="1">
    <location>
        <begin position="126"/>
        <end position="152"/>
    </location>
</feature>
<accession>A0A8J4V8D1</accession>
<keyword evidence="5" id="KW-1185">Reference proteome</keyword>
<comment type="caution">
    <text evidence="4">The sequence shown here is derived from an EMBL/GenBank/DDBJ whole genome shotgun (WGS) entry which is preliminary data.</text>
</comment>
<feature type="compositionally biased region" description="Polar residues" evidence="1">
    <location>
        <begin position="570"/>
        <end position="579"/>
    </location>
</feature>
<dbReference type="PANTHER" id="PTHR45834:SF11">
    <property type="entry name" value="RHOGEF DOMAIN-CONTAINING PROTEIN GXCJ"/>
    <property type="match status" value="1"/>
</dbReference>
<dbReference type="Gene3D" id="1.20.900.10">
    <property type="entry name" value="Dbl homology (DH) domain"/>
    <property type="match status" value="1"/>
</dbReference>
<evidence type="ECO:0000313" key="4">
    <source>
        <dbReference type="EMBL" id="KAF2074909.1"/>
    </source>
</evidence>
<dbReference type="SMART" id="SM00325">
    <property type="entry name" value="RhoGEF"/>
    <property type="match status" value="1"/>
</dbReference>
<feature type="compositionally biased region" description="Low complexity" evidence="1">
    <location>
        <begin position="550"/>
        <end position="569"/>
    </location>
</feature>
<dbReference type="CDD" id="cd00160">
    <property type="entry name" value="RhoGEF"/>
    <property type="match status" value="1"/>
</dbReference>
<organism evidence="4 5">
    <name type="scientific">Polysphondylium violaceum</name>
    <dbReference type="NCBI Taxonomy" id="133409"/>
    <lineage>
        <taxon>Eukaryota</taxon>
        <taxon>Amoebozoa</taxon>
        <taxon>Evosea</taxon>
        <taxon>Eumycetozoa</taxon>
        <taxon>Dictyostelia</taxon>
        <taxon>Dictyosteliales</taxon>
        <taxon>Dictyosteliaceae</taxon>
        <taxon>Polysphondylium</taxon>
    </lineage>
</organism>
<sequence length="723" mass="80586">MHRSSVTSRQAIAIKSKSSPIVSKSSHRVWCIIKIQAVIRRWLAMRLLKKLKESYKSNEFVLKLKDHQQDSTPIIVIDKESDSAEIGSTAISTNVLKQDHQQQQKDQEQINNNDVKSIQIQSSPTQDIDNQLNNDINSSSCSTSSISSSNSSDIKKDQLLIEPLDISSSNSLIIDENETASNSSNETASNSSSETASNSGNEKEISPKVTQNNNNNSNNQQNNNNNNNTPFSSRSSSISSSISMSSSLSSSSLNSSVSDSSSSTNTQVTTSSNHQSLMRKRTLEELLKVEKGYVQDMTTMIDVFLDPFKTEACFPKHHIYTLFCNIEELKRVHQSFLDSLENRLNGNQWSETESTIGELFFPYMGSWQLMYEKYINNYEKAFALTRYFKISPNYAEIQKSIYQKEKDTRCRYLDFNSFLVMPVQRLPRYIVLLQAIEKYTSQDHPDFGQVSLALVQLQDLTLYLNESKRKASQEDKIDEIKLLVQGVDPILSVGQNKFVMEGPLSLLKGVVASTKKDLYIYLFKECILLCTEGCSNNSLNSSKKTFLKSSSSSSSSSSQQSSKNLSASSPTLPRSESNGNLSSPSLSTLISSPNSSSRNNSPNNTYQKTLFKSIAFSDVKAISILKNFKDSFQVVTSKKVYTFVASSTENRDKWVNSMNDCTNSITPPPSPTLTRSNRRSVQLATSQYNSNLSNSSNSNSPSSSASSTPKLTNKKSNRLSVQM</sequence>
<feature type="domain" description="PH" evidence="2">
    <location>
        <begin position="497"/>
        <end position="663"/>
    </location>
</feature>
<evidence type="ECO:0000259" key="3">
    <source>
        <dbReference type="PROSITE" id="PS50010"/>
    </source>
</evidence>
<reference evidence="4" key="1">
    <citation type="submission" date="2020-01" db="EMBL/GenBank/DDBJ databases">
        <title>Development of genomics and gene disruption for Polysphondylium violaceum indicates a role for the polyketide synthase stlB in stalk morphogenesis.</title>
        <authorList>
            <person name="Narita B."/>
            <person name="Kawabe Y."/>
            <person name="Kin K."/>
            <person name="Saito T."/>
            <person name="Gibbs R."/>
            <person name="Kuspa A."/>
            <person name="Muzny D."/>
            <person name="Queller D."/>
            <person name="Richards S."/>
            <person name="Strassman J."/>
            <person name="Sucgang R."/>
            <person name="Worley K."/>
            <person name="Schaap P."/>
        </authorList>
    </citation>
    <scope>NUCLEOTIDE SEQUENCE</scope>
    <source>
        <strain evidence="4">QSvi11</strain>
    </source>
</reference>
<dbReference type="AlphaFoldDB" id="A0A8J4V8D1"/>
<dbReference type="Pfam" id="PF00621">
    <property type="entry name" value="RhoGEF"/>
    <property type="match status" value="1"/>
</dbReference>
<proteinExistence type="predicted"/>
<dbReference type="Gene3D" id="2.30.29.30">
    <property type="entry name" value="Pleckstrin-homology domain (PH domain)/Phosphotyrosine-binding domain (PTB)"/>
    <property type="match status" value="1"/>
</dbReference>
<dbReference type="PROSITE" id="PS50010">
    <property type="entry name" value="DH_2"/>
    <property type="match status" value="1"/>
</dbReference>
<dbReference type="SMART" id="SM00233">
    <property type="entry name" value="PH"/>
    <property type="match status" value="1"/>
</dbReference>
<dbReference type="GO" id="GO:0005829">
    <property type="term" value="C:cytosol"/>
    <property type="evidence" value="ECO:0007669"/>
    <property type="project" value="TreeGrafter"/>
</dbReference>
<feature type="region of interest" description="Disordered" evidence="1">
    <location>
        <begin position="178"/>
        <end position="277"/>
    </location>
</feature>
<dbReference type="PROSITE" id="PS50096">
    <property type="entry name" value="IQ"/>
    <property type="match status" value="1"/>
</dbReference>
<dbReference type="GO" id="GO:0005085">
    <property type="term" value="F:guanyl-nucleotide exchange factor activity"/>
    <property type="evidence" value="ECO:0007669"/>
    <property type="project" value="InterPro"/>
</dbReference>
<dbReference type="InterPro" id="IPR011993">
    <property type="entry name" value="PH-like_dom_sf"/>
</dbReference>
<feature type="compositionally biased region" description="Low complexity" evidence="1">
    <location>
        <begin position="580"/>
        <end position="604"/>
    </location>
</feature>
<feature type="domain" description="DH" evidence="3">
    <location>
        <begin position="278"/>
        <end position="467"/>
    </location>
</feature>
<dbReference type="SUPFAM" id="SSF50729">
    <property type="entry name" value="PH domain-like"/>
    <property type="match status" value="1"/>
</dbReference>
<feature type="compositionally biased region" description="Low complexity" evidence="1">
    <location>
        <begin position="178"/>
        <end position="199"/>
    </location>
</feature>
<feature type="region of interest" description="Disordered" evidence="1">
    <location>
        <begin position="550"/>
        <end position="604"/>
    </location>
</feature>
<dbReference type="InterPro" id="IPR035899">
    <property type="entry name" value="DBL_dom_sf"/>
</dbReference>
<dbReference type="PANTHER" id="PTHR45834">
    <property type="entry name" value="RHO GUANINE NUCLEOTIDE EXCHANGE FACTOR 9-RELATED"/>
    <property type="match status" value="1"/>
</dbReference>
<dbReference type="SUPFAM" id="SSF48065">
    <property type="entry name" value="DBL homology domain (DH-domain)"/>
    <property type="match status" value="1"/>
</dbReference>
<dbReference type="InterPro" id="IPR053086">
    <property type="entry name" value="RhoGEF_domain"/>
</dbReference>
<feature type="region of interest" description="Disordered" evidence="1">
    <location>
        <begin position="124"/>
        <end position="153"/>
    </location>
</feature>
<dbReference type="InterPro" id="IPR000219">
    <property type="entry name" value="DH_dom"/>
</dbReference>
<dbReference type="EMBL" id="AJWJ01000123">
    <property type="protein sequence ID" value="KAF2074909.1"/>
    <property type="molecule type" value="Genomic_DNA"/>
</dbReference>
<evidence type="ECO:0000259" key="2">
    <source>
        <dbReference type="PROSITE" id="PS50003"/>
    </source>
</evidence>
<feature type="region of interest" description="Disordered" evidence="1">
    <location>
        <begin position="689"/>
        <end position="723"/>
    </location>
</feature>
<dbReference type="InterPro" id="IPR001849">
    <property type="entry name" value="PH_domain"/>
</dbReference>
<feature type="compositionally biased region" description="Low complexity" evidence="1">
    <location>
        <begin position="689"/>
        <end position="707"/>
    </location>
</feature>
<gene>
    <name evidence="4" type="ORF">CYY_003786</name>
</gene>
<dbReference type="PROSITE" id="PS50003">
    <property type="entry name" value="PH_DOMAIN"/>
    <property type="match status" value="1"/>
</dbReference>
<feature type="compositionally biased region" description="Low complexity" evidence="1">
    <location>
        <begin position="211"/>
        <end position="276"/>
    </location>
</feature>
<evidence type="ECO:0000313" key="5">
    <source>
        <dbReference type="Proteomes" id="UP000695562"/>
    </source>
</evidence>
<dbReference type="OrthoDB" id="660555at2759"/>
<name>A0A8J4V8D1_9MYCE</name>
<dbReference type="Proteomes" id="UP000695562">
    <property type="component" value="Unassembled WGS sequence"/>
</dbReference>